<dbReference type="EMBL" id="BMAO01014665">
    <property type="protein sequence ID" value="GFQ96373.1"/>
    <property type="molecule type" value="Genomic_DNA"/>
</dbReference>
<reference evidence="1" key="1">
    <citation type="submission" date="2020-07" db="EMBL/GenBank/DDBJ databases">
        <title>Multicomponent nature underlies the extraordinary mechanical properties of spider dragline silk.</title>
        <authorList>
            <person name="Kono N."/>
            <person name="Nakamura H."/>
            <person name="Mori M."/>
            <person name="Yoshida Y."/>
            <person name="Ohtoshi R."/>
            <person name="Malay A.D."/>
            <person name="Moran D.A.P."/>
            <person name="Tomita M."/>
            <person name="Numata K."/>
            <person name="Arakawa K."/>
        </authorList>
    </citation>
    <scope>NUCLEOTIDE SEQUENCE</scope>
</reference>
<gene>
    <name evidence="1" type="ORF">TNCT_716991</name>
</gene>
<name>A0A8X6H541_TRICU</name>
<evidence type="ECO:0000313" key="2">
    <source>
        <dbReference type="Proteomes" id="UP000887116"/>
    </source>
</evidence>
<dbReference type="Proteomes" id="UP000887116">
    <property type="component" value="Unassembled WGS sequence"/>
</dbReference>
<accession>A0A8X6H541</accession>
<proteinExistence type="predicted"/>
<evidence type="ECO:0000313" key="1">
    <source>
        <dbReference type="EMBL" id="GFQ96373.1"/>
    </source>
</evidence>
<comment type="caution">
    <text evidence="1">The sequence shown here is derived from an EMBL/GenBank/DDBJ whole genome shotgun (WGS) entry which is preliminary data.</text>
</comment>
<keyword evidence="2" id="KW-1185">Reference proteome</keyword>
<organism evidence="1 2">
    <name type="scientific">Trichonephila clavata</name>
    <name type="common">Joro spider</name>
    <name type="synonym">Nephila clavata</name>
    <dbReference type="NCBI Taxonomy" id="2740835"/>
    <lineage>
        <taxon>Eukaryota</taxon>
        <taxon>Metazoa</taxon>
        <taxon>Ecdysozoa</taxon>
        <taxon>Arthropoda</taxon>
        <taxon>Chelicerata</taxon>
        <taxon>Arachnida</taxon>
        <taxon>Araneae</taxon>
        <taxon>Araneomorphae</taxon>
        <taxon>Entelegynae</taxon>
        <taxon>Araneoidea</taxon>
        <taxon>Nephilidae</taxon>
        <taxon>Trichonephila</taxon>
    </lineage>
</organism>
<sequence length="71" mass="7974">MLARCPEPESDCTGTRTIDCHTSGLLELKFILSFTDLYLSLTTPPGERKSPPPHRLEYSLLLAEKERAITL</sequence>
<dbReference type="AlphaFoldDB" id="A0A8X6H541"/>
<protein>
    <submittedName>
        <fullName evidence="1">Uncharacterized protein</fullName>
    </submittedName>
</protein>